<accession>A0A8S1QB23</accession>
<reference evidence="1" key="1">
    <citation type="submission" date="2021-01" db="EMBL/GenBank/DDBJ databases">
        <authorList>
            <consortium name="Genoscope - CEA"/>
            <person name="William W."/>
        </authorList>
    </citation>
    <scope>NUCLEOTIDE SEQUENCE</scope>
</reference>
<name>A0A8S1QB23_9CILI</name>
<evidence type="ECO:0000313" key="1">
    <source>
        <dbReference type="EMBL" id="CAD8112385.1"/>
    </source>
</evidence>
<dbReference type="EMBL" id="CAJJDN010000100">
    <property type="protein sequence ID" value="CAD8112385.1"/>
    <property type="molecule type" value="Genomic_DNA"/>
</dbReference>
<comment type="caution">
    <text evidence="1">The sequence shown here is derived from an EMBL/GenBank/DDBJ whole genome shotgun (WGS) entry which is preliminary data.</text>
</comment>
<protein>
    <submittedName>
        <fullName evidence="1">Uncharacterized protein</fullName>
    </submittedName>
</protein>
<dbReference type="Proteomes" id="UP000692954">
    <property type="component" value="Unassembled WGS sequence"/>
</dbReference>
<organism evidence="1 2">
    <name type="scientific">Paramecium sonneborni</name>
    <dbReference type="NCBI Taxonomy" id="65129"/>
    <lineage>
        <taxon>Eukaryota</taxon>
        <taxon>Sar</taxon>
        <taxon>Alveolata</taxon>
        <taxon>Ciliophora</taxon>
        <taxon>Intramacronucleata</taxon>
        <taxon>Oligohymenophorea</taxon>
        <taxon>Peniculida</taxon>
        <taxon>Parameciidae</taxon>
        <taxon>Paramecium</taxon>
    </lineage>
</organism>
<evidence type="ECO:0000313" key="2">
    <source>
        <dbReference type="Proteomes" id="UP000692954"/>
    </source>
</evidence>
<sequence length="93" mass="11555">MNFLIYQSFYFFFTSGFMNFYKINQLATYNLLCTFGNQNSEQELRQDEKQSIFMIIMLQKHQIYLIKLIVITQRHQWMNYHQKVKENFRVHNQ</sequence>
<keyword evidence="2" id="KW-1185">Reference proteome</keyword>
<dbReference type="AlphaFoldDB" id="A0A8S1QB23"/>
<proteinExistence type="predicted"/>
<gene>
    <name evidence="1" type="ORF">PSON_ATCC_30995.1.T1000179</name>
</gene>